<dbReference type="GO" id="GO:0034213">
    <property type="term" value="P:quinolinate catabolic process"/>
    <property type="evidence" value="ECO:0007669"/>
    <property type="project" value="TreeGrafter"/>
</dbReference>
<accession>A0A5E6MEG6</accession>
<feature type="binding site" evidence="13">
    <location>
        <begin position="118"/>
        <end position="120"/>
    </location>
    <ligand>
        <name>substrate</name>
    </ligand>
</feature>
<gene>
    <name evidence="16" type="primary">nadC/QPRT</name>
    <name evidence="16" type="ORF">MAMC_01159</name>
</gene>
<evidence type="ECO:0000256" key="7">
    <source>
        <dbReference type="ARBA" id="ARBA00022676"/>
    </source>
</evidence>
<dbReference type="InterPro" id="IPR036068">
    <property type="entry name" value="Nicotinate_pribotase-like_C"/>
</dbReference>
<dbReference type="InterPro" id="IPR002638">
    <property type="entry name" value="Quinolinate_PRibosylTrfase_C"/>
</dbReference>
<comment type="subunit">
    <text evidence="4">Hexamer formed by 3 homodimers.</text>
</comment>
<reference evidence="16" key="1">
    <citation type="submission" date="2019-09" db="EMBL/GenBank/DDBJ databases">
        <authorList>
            <person name="Cremers G."/>
        </authorList>
    </citation>
    <scope>NUCLEOTIDE SEQUENCE [LARGE SCALE GENOMIC DNA]</scope>
    <source>
        <strain evidence="16">3B</strain>
    </source>
</reference>
<evidence type="ECO:0000256" key="1">
    <source>
        <dbReference type="ARBA" id="ARBA00003237"/>
    </source>
</evidence>
<dbReference type="NCBIfam" id="TIGR00078">
    <property type="entry name" value="nadC"/>
    <property type="match status" value="1"/>
</dbReference>
<feature type="binding site" evidence="13">
    <location>
        <position position="211"/>
    </location>
    <ligand>
        <name>substrate</name>
    </ligand>
</feature>
<evidence type="ECO:0000256" key="11">
    <source>
        <dbReference type="ARBA" id="ARBA00069173"/>
    </source>
</evidence>
<feature type="binding site" evidence="13">
    <location>
        <position position="85"/>
    </location>
    <ligand>
        <name>substrate</name>
    </ligand>
</feature>
<dbReference type="Gene3D" id="3.90.1170.20">
    <property type="entry name" value="Quinolinate phosphoribosyl transferase, N-terminal domain"/>
    <property type="match status" value="1"/>
</dbReference>
<dbReference type="Pfam" id="PF02749">
    <property type="entry name" value="QRPTase_N"/>
    <property type="match status" value="1"/>
</dbReference>
<keyword evidence="7 12" id="KW-0328">Glycosyltransferase</keyword>
<dbReference type="FunFam" id="3.90.1170.20:FF:000001">
    <property type="entry name" value="Nicotinate-nucleotide diphosphorylase (Carboxylating)"/>
    <property type="match status" value="1"/>
</dbReference>
<feature type="domain" description="Quinolinate phosphoribosyl transferase N-terminal" evidence="15">
    <location>
        <begin position="9"/>
        <end position="95"/>
    </location>
</feature>
<feature type="domain" description="Quinolinate phosphoribosyl transferase C-terminal" evidence="14">
    <location>
        <begin position="97"/>
        <end position="270"/>
    </location>
</feature>
<feature type="binding site" evidence="13">
    <location>
        <begin position="234"/>
        <end position="236"/>
    </location>
    <ligand>
        <name>substrate</name>
    </ligand>
</feature>
<comment type="caution">
    <text evidence="16">The sequence shown here is derived from an EMBL/GenBank/DDBJ whole genome shotgun (WGS) entry which is preliminary data.</text>
</comment>
<feature type="binding site" evidence="13">
    <location>
        <position position="190"/>
    </location>
    <ligand>
        <name>substrate</name>
    </ligand>
</feature>
<dbReference type="CDD" id="cd01572">
    <property type="entry name" value="QPRTase"/>
    <property type="match status" value="1"/>
</dbReference>
<dbReference type="InterPro" id="IPR004393">
    <property type="entry name" value="NadC"/>
</dbReference>
<keyword evidence="6" id="KW-0662">Pyridine nucleotide biosynthesis</keyword>
<evidence type="ECO:0000256" key="8">
    <source>
        <dbReference type="ARBA" id="ARBA00022679"/>
    </source>
</evidence>
<dbReference type="Proteomes" id="UP000381693">
    <property type="component" value="Unassembled WGS sequence"/>
</dbReference>
<dbReference type="InterPro" id="IPR013785">
    <property type="entry name" value="Aldolase_TIM"/>
</dbReference>
<dbReference type="UniPathway" id="UPA00253">
    <property type="reaction ID" value="UER00331"/>
</dbReference>
<dbReference type="EMBL" id="CABFUZ020000121">
    <property type="protein sequence ID" value="VVM06651.1"/>
    <property type="molecule type" value="Genomic_DNA"/>
</dbReference>
<dbReference type="Gene3D" id="3.20.20.70">
    <property type="entry name" value="Aldolase class I"/>
    <property type="match status" value="1"/>
</dbReference>
<keyword evidence="8 12" id="KW-0808">Transferase</keyword>
<evidence type="ECO:0000256" key="5">
    <source>
        <dbReference type="ARBA" id="ARBA00011944"/>
    </source>
</evidence>
<dbReference type="PANTHER" id="PTHR32179">
    <property type="entry name" value="NICOTINATE-NUCLEOTIDE PYROPHOSPHORYLASE [CARBOXYLATING]"/>
    <property type="match status" value="1"/>
</dbReference>
<sequence>MQEDLSQGDATSGSFLPKGSFCRAEISAKEKGIVCGLPIARVVFGEVCREDLRLESACADGEVVEPGTTVLWVSGPAEGVLAAERTALNFLQHLSGVATLTRRFVEIVDGTGVRVLDTRKTTPGLRALEKYAVRCGGGANHRYSLGDHVLVKENHLAFLKTAFPGSWAKELGLRAERIRRSRPWIRIEVEAQSLEEVAELRSLPLDLLLLDNMDVEQLRKAVHLVGGRLRLEASGGITLENVRAVAETGVDFVSVGALTHSAKAMDFSLRVTI</sequence>
<comment type="function">
    <text evidence="1">Involved in the catabolism of quinolinic acid (QA).</text>
</comment>
<evidence type="ECO:0000256" key="3">
    <source>
        <dbReference type="ARBA" id="ARBA00009400"/>
    </source>
</evidence>
<dbReference type="AlphaFoldDB" id="A0A5E6MEG6"/>
<dbReference type="Pfam" id="PF01729">
    <property type="entry name" value="QRPTase_C"/>
    <property type="match status" value="1"/>
</dbReference>
<dbReference type="GO" id="GO:0009435">
    <property type="term" value="P:NAD+ biosynthetic process"/>
    <property type="evidence" value="ECO:0007669"/>
    <property type="project" value="UniProtKB-UniPathway"/>
</dbReference>
<evidence type="ECO:0000313" key="16">
    <source>
        <dbReference type="EMBL" id="VVM06651.1"/>
    </source>
</evidence>
<comment type="pathway">
    <text evidence="2">Cofactor biosynthesis; NAD(+) biosynthesis; nicotinate D-ribonucleotide from quinolinate: step 1/1.</text>
</comment>
<keyword evidence="17" id="KW-1185">Reference proteome</keyword>
<organism evidence="16 17">
    <name type="scientific">Methylacidimicrobium cyclopophantes</name>
    <dbReference type="NCBI Taxonomy" id="1041766"/>
    <lineage>
        <taxon>Bacteria</taxon>
        <taxon>Pseudomonadati</taxon>
        <taxon>Verrucomicrobiota</taxon>
        <taxon>Methylacidimicrobium</taxon>
    </lineage>
</organism>
<feature type="binding site" evidence="13">
    <location>
        <position position="142"/>
    </location>
    <ligand>
        <name>substrate</name>
    </ligand>
</feature>
<dbReference type="GO" id="GO:0005737">
    <property type="term" value="C:cytoplasm"/>
    <property type="evidence" value="ECO:0007669"/>
    <property type="project" value="TreeGrafter"/>
</dbReference>
<evidence type="ECO:0000256" key="13">
    <source>
        <dbReference type="PIRSR" id="PIRSR006250-1"/>
    </source>
</evidence>
<dbReference type="SUPFAM" id="SSF51690">
    <property type="entry name" value="Nicotinate/Quinolinate PRTase C-terminal domain-like"/>
    <property type="match status" value="1"/>
</dbReference>
<evidence type="ECO:0000256" key="2">
    <source>
        <dbReference type="ARBA" id="ARBA00004893"/>
    </source>
</evidence>
<evidence type="ECO:0000256" key="12">
    <source>
        <dbReference type="PIRNR" id="PIRNR006250"/>
    </source>
</evidence>
<proteinExistence type="inferred from homology"/>
<evidence type="ECO:0000256" key="10">
    <source>
        <dbReference type="ARBA" id="ARBA00047445"/>
    </source>
</evidence>
<name>A0A5E6MEG6_9BACT</name>
<dbReference type="InterPro" id="IPR037128">
    <property type="entry name" value="Quinolinate_PRibosylTase_N_sf"/>
</dbReference>
<evidence type="ECO:0000313" key="17">
    <source>
        <dbReference type="Proteomes" id="UP000381693"/>
    </source>
</evidence>
<dbReference type="GO" id="GO:0004514">
    <property type="term" value="F:nicotinate-nucleotide diphosphorylase (carboxylating) activity"/>
    <property type="evidence" value="ECO:0007669"/>
    <property type="project" value="UniProtKB-EC"/>
</dbReference>
<comment type="similarity">
    <text evidence="3 12">Belongs to the NadC/ModD family.</text>
</comment>
<evidence type="ECO:0000259" key="14">
    <source>
        <dbReference type="Pfam" id="PF01729"/>
    </source>
</evidence>
<dbReference type="InterPro" id="IPR022412">
    <property type="entry name" value="Quinolinate_PRibosylTrfase_N"/>
</dbReference>
<feature type="binding site" evidence="13">
    <location>
        <position position="152"/>
    </location>
    <ligand>
        <name>substrate</name>
    </ligand>
</feature>
<dbReference type="InterPro" id="IPR027277">
    <property type="entry name" value="NadC/ModD"/>
</dbReference>
<comment type="catalytic activity">
    <reaction evidence="10">
        <text>nicotinate beta-D-ribonucleotide + CO2 + diphosphate = quinolinate + 5-phospho-alpha-D-ribose 1-diphosphate + 2 H(+)</text>
        <dbReference type="Rhea" id="RHEA:12733"/>
        <dbReference type="ChEBI" id="CHEBI:15378"/>
        <dbReference type="ChEBI" id="CHEBI:16526"/>
        <dbReference type="ChEBI" id="CHEBI:29959"/>
        <dbReference type="ChEBI" id="CHEBI:33019"/>
        <dbReference type="ChEBI" id="CHEBI:57502"/>
        <dbReference type="ChEBI" id="CHEBI:58017"/>
        <dbReference type="EC" id="2.4.2.19"/>
    </reaction>
</comment>
<evidence type="ECO:0000256" key="4">
    <source>
        <dbReference type="ARBA" id="ARBA00011218"/>
    </source>
</evidence>
<evidence type="ECO:0000256" key="6">
    <source>
        <dbReference type="ARBA" id="ARBA00022642"/>
    </source>
</evidence>
<evidence type="ECO:0000256" key="9">
    <source>
        <dbReference type="ARBA" id="ARBA00033102"/>
    </source>
</evidence>
<dbReference type="EC" id="2.4.2.19" evidence="5"/>
<feature type="binding site" evidence="13">
    <location>
        <begin position="255"/>
        <end position="257"/>
    </location>
    <ligand>
        <name>substrate</name>
    </ligand>
</feature>
<dbReference type="PANTHER" id="PTHR32179:SF3">
    <property type="entry name" value="NICOTINATE-NUCLEOTIDE PYROPHOSPHORYLASE [CARBOXYLATING]"/>
    <property type="match status" value="1"/>
</dbReference>
<dbReference type="PIRSF" id="PIRSF006250">
    <property type="entry name" value="NadC_ModD"/>
    <property type="match status" value="1"/>
</dbReference>
<dbReference type="SUPFAM" id="SSF54675">
    <property type="entry name" value="Nicotinate/Quinolinate PRTase N-terminal domain-like"/>
    <property type="match status" value="1"/>
</dbReference>
<protein>
    <recommendedName>
        <fullName evidence="11">Probable nicotinate-nucleotide pyrophosphorylase [carboxylating]</fullName>
        <ecNumber evidence="5">2.4.2.19</ecNumber>
    </recommendedName>
    <alternativeName>
        <fullName evidence="9">Quinolinate phosphoribosyltransferase [decarboxylating]</fullName>
    </alternativeName>
</protein>
<evidence type="ECO:0000259" key="15">
    <source>
        <dbReference type="Pfam" id="PF02749"/>
    </source>
</evidence>
<dbReference type="FunFam" id="3.20.20.70:FF:000030">
    <property type="entry name" value="Nicotinate-nucleotide pyrophosphorylase, carboxylating"/>
    <property type="match status" value="1"/>
</dbReference>